<proteinExistence type="predicted"/>
<name>A0ABS2CHJ1_9MICO</name>
<dbReference type="InterPro" id="IPR002734">
    <property type="entry name" value="RibDG_C"/>
</dbReference>
<keyword evidence="3" id="KW-0560">Oxidoreductase</keyword>
<gene>
    <name evidence="5" type="ORF">JQN70_02945</name>
</gene>
<dbReference type="InterPro" id="IPR050765">
    <property type="entry name" value="Riboflavin_Biosynth_HTPR"/>
</dbReference>
<dbReference type="SUPFAM" id="SSF53597">
    <property type="entry name" value="Dihydrofolate reductase-like"/>
    <property type="match status" value="1"/>
</dbReference>
<accession>A0ABS2CHJ1</accession>
<dbReference type="InterPro" id="IPR024072">
    <property type="entry name" value="DHFR-like_dom_sf"/>
</dbReference>
<dbReference type="RefSeq" id="WP_204129829.1">
    <property type="nucleotide sequence ID" value="NZ_JAFDVD010000004.1"/>
</dbReference>
<feature type="domain" description="Bacterial bifunctional deaminase-reductase C-terminal" evidence="4">
    <location>
        <begin position="63"/>
        <end position="236"/>
    </location>
</feature>
<dbReference type="Pfam" id="PF01872">
    <property type="entry name" value="RibD_C"/>
    <property type="match status" value="1"/>
</dbReference>
<sequence>MDHQPRPRVVLTTLAGVDGRITLRRDQLLLDPAVGARWRAAWPDDVEGLVRRRDAWIADHHAPTVTLEGSGSFVRDDVVSPWAEGGGPWDHPDHLPRRAPRWFVVVDGRGRMEWTFTGDDETALMVLVCRSTPPGYLEQLHELGVGWLACGDARVDLDLALRRLRAELGVRAVRADGGGGVNGALLRAGLVDELHVVTMPVLVGGLGTPTFLDGEPLAPDGLPVGLRVVRSEHGEEGSVWTHYEVVPPAG</sequence>
<dbReference type="PANTHER" id="PTHR38011:SF7">
    <property type="entry name" value="2,5-DIAMINO-6-RIBOSYLAMINO-4(3H)-PYRIMIDINONE 5'-PHOSPHATE REDUCTASE"/>
    <property type="match status" value="1"/>
</dbReference>
<evidence type="ECO:0000256" key="1">
    <source>
        <dbReference type="ARBA" id="ARBA00005104"/>
    </source>
</evidence>
<protein>
    <submittedName>
        <fullName evidence="5">RibD family protein</fullName>
    </submittedName>
</protein>
<evidence type="ECO:0000256" key="3">
    <source>
        <dbReference type="ARBA" id="ARBA00023002"/>
    </source>
</evidence>
<evidence type="ECO:0000256" key="2">
    <source>
        <dbReference type="ARBA" id="ARBA00022857"/>
    </source>
</evidence>
<dbReference type="PANTHER" id="PTHR38011">
    <property type="entry name" value="DIHYDROFOLATE REDUCTASE FAMILY PROTEIN (AFU_ORTHOLOGUE AFUA_8G06820)"/>
    <property type="match status" value="1"/>
</dbReference>
<comment type="pathway">
    <text evidence="1">Cofactor biosynthesis; riboflavin biosynthesis.</text>
</comment>
<keyword evidence="2" id="KW-0521">NADP</keyword>
<organism evidence="5 6">
    <name type="scientific">Phycicoccus sonneratiae</name>
    <dbReference type="NCBI Taxonomy" id="2807628"/>
    <lineage>
        <taxon>Bacteria</taxon>
        <taxon>Bacillati</taxon>
        <taxon>Actinomycetota</taxon>
        <taxon>Actinomycetes</taxon>
        <taxon>Micrococcales</taxon>
        <taxon>Intrasporangiaceae</taxon>
        <taxon>Phycicoccus</taxon>
    </lineage>
</organism>
<evidence type="ECO:0000313" key="6">
    <source>
        <dbReference type="Proteomes" id="UP001430172"/>
    </source>
</evidence>
<evidence type="ECO:0000259" key="4">
    <source>
        <dbReference type="Pfam" id="PF01872"/>
    </source>
</evidence>
<comment type="caution">
    <text evidence="5">The sequence shown here is derived from an EMBL/GenBank/DDBJ whole genome shotgun (WGS) entry which is preliminary data.</text>
</comment>
<keyword evidence="6" id="KW-1185">Reference proteome</keyword>
<reference evidence="5" key="1">
    <citation type="submission" date="2021-02" db="EMBL/GenBank/DDBJ databases">
        <title>Phycicoccus sp. MQZ13P-5T, whole genome shotgun sequence.</title>
        <authorList>
            <person name="Tuo L."/>
        </authorList>
    </citation>
    <scope>NUCLEOTIDE SEQUENCE</scope>
    <source>
        <strain evidence="5">MQZ13P-5</strain>
    </source>
</reference>
<dbReference type="EMBL" id="JAFDVD010000004">
    <property type="protein sequence ID" value="MBM6399336.1"/>
    <property type="molecule type" value="Genomic_DNA"/>
</dbReference>
<evidence type="ECO:0000313" key="5">
    <source>
        <dbReference type="EMBL" id="MBM6399336.1"/>
    </source>
</evidence>
<dbReference type="Proteomes" id="UP001430172">
    <property type="component" value="Unassembled WGS sequence"/>
</dbReference>
<dbReference type="Gene3D" id="3.40.430.10">
    <property type="entry name" value="Dihydrofolate Reductase, subunit A"/>
    <property type="match status" value="1"/>
</dbReference>